<reference evidence="1" key="1">
    <citation type="submission" date="2021-01" db="EMBL/GenBank/DDBJ databases">
        <authorList>
            <consortium name="Aspergillus puulaauensis MK2 genome sequencing consortium"/>
            <person name="Kazuki M."/>
            <person name="Futagami T."/>
        </authorList>
    </citation>
    <scope>NUCLEOTIDE SEQUENCE</scope>
    <source>
        <strain evidence="1">MK2</strain>
    </source>
</reference>
<sequence>MSHERIIELFNKSTNPEQDEHLSLLSRMEELSLPDQGEQTQTPREDYTVYIGRPRTPFSDIDDPHTQIVPACTGVCGNVLILHGMESNTCMWIWVSETKDRESREVVLRKEMERFPRCQYRCDVLVDKKKTGVLRAAECERFEKIVEERPAWTGFVYGVLKACSEEEVLRKEGVRNALFACGVSSMSF</sequence>
<reference evidence="1" key="2">
    <citation type="submission" date="2021-02" db="EMBL/GenBank/DDBJ databases">
        <title>Aspergillus puulaauensis MK2 genome sequence.</title>
        <authorList>
            <person name="Futagami T."/>
            <person name="Mori K."/>
            <person name="Kadooka C."/>
            <person name="Tanaka T."/>
        </authorList>
    </citation>
    <scope>NUCLEOTIDE SEQUENCE</scope>
    <source>
        <strain evidence="1">MK2</strain>
    </source>
</reference>
<evidence type="ECO:0000313" key="2">
    <source>
        <dbReference type="Proteomes" id="UP000654913"/>
    </source>
</evidence>
<dbReference type="Proteomes" id="UP000654913">
    <property type="component" value="Chromosome 6"/>
</dbReference>
<dbReference type="KEGG" id="apuu:APUU_60308S"/>
<dbReference type="EMBL" id="AP024448">
    <property type="protein sequence ID" value="BCS27260.1"/>
    <property type="molecule type" value="Genomic_DNA"/>
</dbReference>
<proteinExistence type="predicted"/>
<keyword evidence="2" id="KW-1185">Reference proteome</keyword>
<organism evidence="1 2">
    <name type="scientific">Aspergillus puulaauensis</name>
    <dbReference type="NCBI Taxonomy" id="1220207"/>
    <lineage>
        <taxon>Eukaryota</taxon>
        <taxon>Fungi</taxon>
        <taxon>Dikarya</taxon>
        <taxon>Ascomycota</taxon>
        <taxon>Pezizomycotina</taxon>
        <taxon>Eurotiomycetes</taxon>
        <taxon>Eurotiomycetidae</taxon>
        <taxon>Eurotiales</taxon>
        <taxon>Aspergillaceae</taxon>
        <taxon>Aspergillus</taxon>
    </lineage>
</organism>
<protein>
    <submittedName>
        <fullName evidence="1">Uncharacterized protein</fullName>
    </submittedName>
</protein>
<name>A0A7R7XT59_9EURO</name>
<dbReference type="RefSeq" id="XP_041559454.1">
    <property type="nucleotide sequence ID" value="XM_041693533.1"/>
</dbReference>
<dbReference type="OrthoDB" id="4498258at2759"/>
<evidence type="ECO:0000313" key="1">
    <source>
        <dbReference type="EMBL" id="BCS27260.1"/>
    </source>
</evidence>
<gene>
    <name evidence="1" type="ORF">APUU_60308S</name>
</gene>
<dbReference type="AlphaFoldDB" id="A0A7R7XT59"/>
<accession>A0A7R7XT59</accession>
<dbReference type="GeneID" id="64977265"/>